<evidence type="ECO:0000256" key="7">
    <source>
        <dbReference type="ARBA" id="ARBA00061228"/>
    </source>
</evidence>
<dbReference type="InterPro" id="IPR003599">
    <property type="entry name" value="Ig_sub"/>
</dbReference>
<organism evidence="12 13">
    <name type="scientific">Bombyx mori</name>
    <name type="common">Silk moth</name>
    <dbReference type="NCBI Taxonomy" id="7091"/>
    <lineage>
        <taxon>Eukaryota</taxon>
        <taxon>Metazoa</taxon>
        <taxon>Ecdysozoa</taxon>
        <taxon>Arthropoda</taxon>
        <taxon>Hexapoda</taxon>
        <taxon>Insecta</taxon>
        <taxon>Pterygota</taxon>
        <taxon>Neoptera</taxon>
        <taxon>Endopterygota</taxon>
        <taxon>Lepidoptera</taxon>
        <taxon>Glossata</taxon>
        <taxon>Ditrysia</taxon>
        <taxon>Bombycoidea</taxon>
        <taxon>Bombycidae</taxon>
        <taxon>Bombycinae</taxon>
        <taxon>Bombyx</taxon>
    </lineage>
</organism>
<dbReference type="InterPro" id="IPR013783">
    <property type="entry name" value="Ig-like_fold"/>
</dbReference>
<evidence type="ECO:0000259" key="11">
    <source>
        <dbReference type="PROSITE" id="PS50835"/>
    </source>
</evidence>
<keyword evidence="2" id="KW-0964">Secreted</keyword>
<dbReference type="SMART" id="SM00409">
    <property type="entry name" value="IG"/>
    <property type="match status" value="10"/>
</dbReference>
<feature type="domain" description="Ig-like" evidence="11">
    <location>
        <begin position="594"/>
        <end position="682"/>
    </location>
</feature>
<keyword evidence="4" id="KW-1015">Disulfide bond</keyword>
<feature type="chain" id="PRO_5035738462" description="Hemolin" evidence="9">
    <location>
        <begin position="19"/>
        <end position="1624"/>
    </location>
</feature>
<comment type="similarity">
    <text evidence="7">Belongs to the hemolin family.</text>
</comment>
<reference evidence="12" key="2">
    <citation type="submission" date="2022-06" db="UniProtKB">
        <authorList>
            <consortium name="EnsemblMetazoa"/>
        </authorList>
    </citation>
    <scope>IDENTIFICATION</scope>
    <source>
        <strain evidence="12">p50T (Dazao)</strain>
    </source>
</reference>
<sequence length="1624" mass="183354">MRLIHFILLLYCFGNIRTKNESGRSLTFVIDRSYSLQLLIKQFKEASLNLTSKLMGRKSSDIVNVTLIVFDDPTYKLVVDTTDISEFEKNLKSLETYYDIKNKDCPEMSLSALKMALTRSLPRSYILLFTDATAKDVWLLDEVKILSKEKQSKVFFILTGTCEDATKAERNIYSDIATETSGAVLHIHNNNTLEIINSFDFLKNEINSIITETTHDPDKTYEVQADEGVGDITVLASGEALEFQVNCANPLCKVNYDRFSNTTNIAKVNNPKGKVNVSLKGKGDVFISAYYYATFNFTYGFSTVTPSRIEDTRTKREIFKLNYLAINVTGNEHNCRINEALVTDLNDTQLIYLTLKLKMVSDYFYVTEKAGFPRNSFKLVITGVDIKTGQSVRSVAIIEGAPHKSRAVVNENESVFIPRSLATRNANYGIEWNYMSKLPERKRYYKIPFAHKETETGLILPNVSLGHNGEYECIERSHSKGNSENFYVTKQKTILEVTKAPTAIGERYSNLKVQYGNRIEMVCAIKGHPQPRIKWYNSNNALLLPTSQKYPDFVYRSILTVESVKKSEKYVCRASNKVGQISVEVNVTVLGDRPKFRQSLSTTAVMEGTEAVIRCKIAEGKPKPTIKWIVNSKSPNTNKELSSHIGEELILRNITLSQAGHYICVAENTFGRAQQDTDLIVQAPPKILRREDVPKGIVGDVALSVPCTVSGYPVPTVVWKANDTVTLHSGSKYNITKGNTLIINNLEHVDAYTKYTCVAKNTFGEVNETFDDIIYERPKFRKLVIATSVMEGRDAVIPCKIAEGKPKPTIKWIVNSKSPNTNKELSSHIGEELILRNITLSQAGHYICVAENTFGRAQQDTDLIVQAPPKILRREDVPKGIVGDVALSVPCTVYGYPVPTVVWKANDTVTLHSGSKYNITKGNTLIINNLEHADAYTKYTCVAKNTFGEVNQTFDDIIYERPKFRKPVITTSVMEGRDAVIPCKVAEGKPKPTIKWIVNSKSPNTNKELSSHIGEELILRNITLSQAGHYICVAENTFGRAQQDTDLIVQAPPKILRRGDVPKGIVGDVALSVPCTVSGYPVPTVVWKANDTVTLHSGSKYNITKGNTLIINNLEHADAYTKYTCVAKNTFGEVNQTFSHIITEGLVDFGEFREIHSLENETVKISCPTPNAGGYTIRWFEDKKLMKTNESYLKLEKLKEESVEYYTCRVSDRNGSNSTTFEVNVGKKPRFLAYRSPLVKWQGQNSLDCKVSTSPSTNTIQWFHNGNLIVNITTNDTAPLAWRVFDWGQYVCQIKNIHGTLTRSFNVTSDECLIKENLRRTVSNEPLLLSDTLEWPKVTKTNNFLNIKTETYTVACPNDGTSTNSFLHIPGESQVEATCAYEDKFWVKGKLFKYTDLNCLHAYRLGVIETKQRCHEGAELVKIGYNMNDFFNLFDICFDYSNKRPVYSHVMMSEFLAQDEKRIDPCEGCYAMGKLVNPTDVVGSGLIQESYTYSTIINAVLIWQPPPETDKNKKRISFQDLEKEVHLLTRMFEKIEVWTGTYKYIEIDGQTVPKYLWKVVGIPENDDMKVAYVYVNHPNESDADIWCDGTSAEECNELLNFKLDKYAYCCDIQTFYKETRFSFE</sequence>
<evidence type="ECO:0000313" key="13">
    <source>
        <dbReference type="Proteomes" id="UP000005204"/>
    </source>
</evidence>
<dbReference type="SUPFAM" id="SSF54060">
    <property type="entry name" value="His-Me finger endonucleases"/>
    <property type="match status" value="1"/>
</dbReference>
<feature type="domain" description="Ig-like" evidence="11">
    <location>
        <begin position="1229"/>
        <end position="1308"/>
    </location>
</feature>
<dbReference type="InterPro" id="IPR002035">
    <property type="entry name" value="VWF_A"/>
</dbReference>
<dbReference type="PANTHER" id="PTHR10075:SF14">
    <property type="entry name" value="CELL ADHESION MOLECULE DSCAM2-RELATED"/>
    <property type="match status" value="1"/>
</dbReference>
<feature type="domain" description="Ig-like" evidence="11">
    <location>
        <begin position="869"/>
        <end position="955"/>
    </location>
</feature>
<evidence type="ECO:0000256" key="3">
    <source>
        <dbReference type="ARBA" id="ARBA00022729"/>
    </source>
</evidence>
<dbReference type="PROSITE" id="PS50835">
    <property type="entry name" value="IG_LIKE"/>
    <property type="match status" value="9"/>
</dbReference>
<comment type="subcellular location">
    <subcellularLocation>
        <location evidence="1">Secreted</location>
    </subcellularLocation>
</comment>
<dbReference type="InterPro" id="IPR013098">
    <property type="entry name" value="Ig_I-set"/>
</dbReference>
<dbReference type="SUPFAM" id="SSF53300">
    <property type="entry name" value="vWA-like"/>
    <property type="match status" value="1"/>
</dbReference>
<feature type="domain" description="Ig-like" evidence="11">
    <location>
        <begin position="1053"/>
        <end position="1143"/>
    </location>
</feature>
<evidence type="ECO:0000259" key="10">
    <source>
        <dbReference type="PROSITE" id="PS50234"/>
    </source>
</evidence>
<keyword evidence="3 9" id="KW-0732">Signal</keyword>
<dbReference type="InterPro" id="IPR036465">
    <property type="entry name" value="vWFA_dom_sf"/>
</dbReference>
<dbReference type="Pfam" id="PF25106">
    <property type="entry name" value="VWA_4"/>
    <property type="match status" value="1"/>
</dbReference>
<keyword evidence="6" id="KW-0393">Immunoglobulin domain</keyword>
<feature type="signal peptide" evidence="9">
    <location>
        <begin position="1"/>
        <end position="18"/>
    </location>
</feature>
<keyword evidence="5" id="KW-0325">Glycoprotein</keyword>
<dbReference type="Gene3D" id="3.40.50.410">
    <property type="entry name" value="von Willebrand factor, type A domain"/>
    <property type="match status" value="1"/>
</dbReference>
<dbReference type="SUPFAM" id="SSF48726">
    <property type="entry name" value="Immunoglobulin"/>
    <property type="match status" value="9"/>
</dbReference>
<dbReference type="KEGG" id="bmor:101742719"/>
<feature type="domain" description="Ig-like" evidence="11">
    <location>
        <begin position="1159"/>
        <end position="1224"/>
    </location>
</feature>
<dbReference type="SMART" id="SM00408">
    <property type="entry name" value="IGc2"/>
    <property type="match status" value="9"/>
</dbReference>
<dbReference type="FunFam" id="2.60.40.10:FF:000032">
    <property type="entry name" value="palladin isoform X1"/>
    <property type="match status" value="1"/>
</dbReference>
<feature type="domain" description="Ig-like" evidence="11">
    <location>
        <begin position="962"/>
        <end position="1050"/>
    </location>
</feature>
<dbReference type="RefSeq" id="XP_021208869.2">
    <property type="nucleotide sequence ID" value="XM_021353194.3"/>
</dbReference>
<name>A0A8R2DQS1_BOMMO</name>
<evidence type="ECO:0000256" key="4">
    <source>
        <dbReference type="ARBA" id="ARBA00023157"/>
    </source>
</evidence>
<evidence type="ECO:0000256" key="8">
    <source>
        <dbReference type="ARBA" id="ARBA00068688"/>
    </source>
</evidence>
<evidence type="ECO:0000256" key="5">
    <source>
        <dbReference type="ARBA" id="ARBA00023180"/>
    </source>
</evidence>
<feature type="domain" description="Ig-like" evidence="11">
    <location>
        <begin position="685"/>
        <end position="771"/>
    </location>
</feature>
<dbReference type="InterPro" id="IPR036179">
    <property type="entry name" value="Ig-like_dom_sf"/>
</dbReference>
<dbReference type="EnsemblMetazoa" id="XM_021353194.2">
    <property type="protein sequence ID" value="XP_021208869.2"/>
    <property type="gene ID" value="LOC101742719"/>
</dbReference>
<feature type="domain" description="Ig-like" evidence="11">
    <location>
        <begin position="501"/>
        <end position="588"/>
    </location>
</feature>
<dbReference type="GeneID" id="101742719"/>
<keyword evidence="13" id="KW-1185">Reference proteome</keyword>
<dbReference type="GO" id="GO:0048468">
    <property type="term" value="P:cell development"/>
    <property type="evidence" value="ECO:0007669"/>
    <property type="project" value="UniProtKB-ARBA"/>
</dbReference>
<dbReference type="Gene3D" id="2.60.40.10">
    <property type="entry name" value="Immunoglobulins"/>
    <property type="match status" value="9"/>
</dbReference>
<accession>A0A8R2DQS1</accession>
<evidence type="ECO:0000313" key="12">
    <source>
        <dbReference type="EnsemblMetazoa" id="XP_021208869.2"/>
    </source>
</evidence>
<dbReference type="InterPro" id="IPR044925">
    <property type="entry name" value="His-Me_finger_sf"/>
</dbReference>
<dbReference type="InterPro" id="IPR056861">
    <property type="entry name" value="HMCN1-like_VWA"/>
</dbReference>
<dbReference type="InterPro" id="IPR007110">
    <property type="entry name" value="Ig-like_dom"/>
</dbReference>
<feature type="domain" description="VWFA" evidence="10">
    <location>
        <begin position="25"/>
        <end position="206"/>
    </location>
</feature>
<evidence type="ECO:0000256" key="9">
    <source>
        <dbReference type="SAM" id="SignalP"/>
    </source>
</evidence>
<reference evidence="13" key="1">
    <citation type="journal article" date="2008" name="Insect Biochem. Mol. Biol.">
        <title>The genome of a lepidopteran model insect, the silkworm Bombyx mori.</title>
        <authorList>
            <consortium name="International Silkworm Genome Consortium"/>
        </authorList>
    </citation>
    <scope>NUCLEOTIDE SEQUENCE [LARGE SCALE GENOMIC DNA]</scope>
    <source>
        <strain evidence="13">p50T</strain>
    </source>
</reference>
<dbReference type="GO" id="GO:0005576">
    <property type="term" value="C:extracellular region"/>
    <property type="evidence" value="ECO:0007669"/>
    <property type="project" value="UniProtKB-SubCell"/>
</dbReference>
<dbReference type="Pfam" id="PF07679">
    <property type="entry name" value="I-set"/>
    <property type="match status" value="7"/>
</dbReference>
<evidence type="ECO:0000256" key="1">
    <source>
        <dbReference type="ARBA" id="ARBA00004613"/>
    </source>
</evidence>
<dbReference type="Proteomes" id="UP000005204">
    <property type="component" value="Unassembled WGS sequence"/>
</dbReference>
<protein>
    <recommendedName>
        <fullName evidence="8">Hemolin</fullName>
    </recommendedName>
</protein>
<feature type="domain" description="Ig-like" evidence="11">
    <location>
        <begin position="778"/>
        <end position="866"/>
    </location>
</feature>
<proteinExistence type="inferred from homology"/>
<dbReference type="InterPro" id="IPR003598">
    <property type="entry name" value="Ig_sub2"/>
</dbReference>
<dbReference type="PANTHER" id="PTHR10075">
    <property type="entry name" value="BASIGIN RELATED"/>
    <property type="match status" value="1"/>
</dbReference>
<evidence type="ECO:0000256" key="6">
    <source>
        <dbReference type="ARBA" id="ARBA00023319"/>
    </source>
</evidence>
<evidence type="ECO:0000256" key="2">
    <source>
        <dbReference type="ARBA" id="ARBA00022525"/>
    </source>
</evidence>
<dbReference type="GO" id="GO:0032991">
    <property type="term" value="C:protein-containing complex"/>
    <property type="evidence" value="ECO:0007669"/>
    <property type="project" value="UniProtKB-ARBA"/>
</dbReference>
<dbReference type="PROSITE" id="PS50234">
    <property type="entry name" value="VWFA"/>
    <property type="match status" value="1"/>
</dbReference>